<keyword evidence="2" id="KW-0012">Acyltransferase</keyword>
<dbReference type="PROSITE" id="PS51186">
    <property type="entry name" value="GNAT"/>
    <property type="match status" value="1"/>
</dbReference>
<comment type="caution">
    <text evidence="4">The sequence shown here is derived from an EMBL/GenBank/DDBJ whole genome shotgun (WGS) entry which is preliminary data.</text>
</comment>
<reference evidence="4" key="1">
    <citation type="submission" date="2016-10" db="EMBL/GenBank/DDBJ databases">
        <title>Sequence of Gallionella enrichment culture.</title>
        <authorList>
            <person name="Poehlein A."/>
            <person name="Muehling M."/>
            <person name="Daniel R."/>
        </authorList>
    </citation>
    <scope>NUCLEOTIDE SEQUENCE</scope>
</reference>
<name>A0A1J5R6J8_9ZZZZ</name>
<accession>A0A1J5R6J8</accession>
<gene>
    <name evidence="4" type="ORF">GALL_328270</name>
</gene>
<dbReference type="EMBL" id="MLJW01000551">
    <property type="protein sequence ID" value="OIQ85339.1"/>
    <property type="molecule type" value="Genomic_DNA"/>
</dbReference>
<dbReference type="SUPFAM" id="SSF55729">
    <property type="entry name" value="Acyl-CoA N-acyltransferases (Nat)"/>
    <property type="match status" value="1"/>
</dbReference>
<dbReference type="InterPro" id="IPR050832">
    <property type="entry name" value="Bact_Acetyltransf"/>
</dbReference>
<organism evidence="4">
    <name type="scientific">mine drainage metagenome</name>
    <dbReference type="NCBI Taxonomy" id="410659"/>
    <lineage>
        <taxon>unclassified sequences</taxon>
        <taxon>metagenomes</taxon>
        <taxon>ecological metagenomes</taxon>
    </lineage>
</organism>
<evidence type="ECO:0000256" key="2">
    <source>
        <dbReference type="ARBA" id="ARBA00023315"/>
    </source>
</evidence>
<feature type="domain" description="N-acetyltransferase" evidence="3">
    <location>
        <begin position="15"/>
        <end position="154"/>
    </location>
</feature>
<dbReference type="GO" id="GO:0016747">
    <property type="term" value="F:acyltransferase activity, transferring groups other than amino-acyl groups"/>
    <property type="evidence" value="ECO:0007669"/>
    <property type="project" value="InterPro"/>
</dbReference>
<evidence type="ECO:0000313" key="4">
    <source>
        <dbReference type="EMBL" id="OIQ85339.1"/>
    </source>
</evidence>
<protein>
    <submittedName>
        <fullName evidence="4">Aminoalkylphosphonic acid N-acetyltransferase</fullName>
    </submittedName>
</protein>
<dbReference type="PANTHER" id="PTHR43877">
    <property type="entry name" value="AMINOALKYLPHOSPHONATE N-ACETYLTRANSFERASE-RELATED-RELATED"/>
    <property type="match status" value="1"/>
</dbReference>
<dbReference type="PANTHER" id="PTHR43877:SF2">
    <property type="entry name" value="AMINOALKYLPHOSPHONATE N-ACETYLTRANSFERASE-RELATED"/>
    <property type="match status" value="1"/>
</dbReference>
<dbReference type="Gene3D" id="3.40.630.30">
    <property type="match status" value="1"/>
</dbReference>
<sequence length="154" mass="17241">MRDDSSNDDRDLAPRTIALVEHDTDIAECFDAMHALRPHLERDAFVARVHELQAQGYRLTALRAEGRVACVAGFRLVDGLSRGRQLSIDELATVPGQRRRGHAAALLAWLADHAREQGCAALQLHSSYPRHAAHRLYLQQGYVLHAHHFLLELG</sequence>
<keyword evidence="1 4" id="KW-0808">Transferase</keyword>
<proteinExistence type="predicted"/>
<evidence type="ECO:0000259" key="3">
    <source>
        <dbReference type="PROSITE" id="PS51186"/>
    </source>
</evidence>
<dbReference type="InterPro" id="IPR016181">
    <property type="entry name" value="Acyl_CoA_acyltransferase"/>
</dbReference>
<dbReference type="AlphaFoldDB" id="A0A1J5R6J8"/>
<evidence type="ECO:0000256" key="1">
    <source>
        <dbReference type="ARBA" id="ARBA00022679"/>
    </source>
</evidence>
<dbReference type="Pfam" id="PF00583">
    <property type="entry name" value="Acetyltransf_1"/>
    <property type="match status" value="1"/>
</dbReference>
<dbReference type="InterPro" id="IPR000182">
    <property type="entry name" value="GNAT_dom"/>
</dbReference>